<keyword evidence="2" id="KW-1185">Reference proteome</keyword>
<evidence type="ECO:0000313" key="2">
    <source>
        <dbReference type="Proteomes" id="UP001162802"/>
    </source>
</evidence>
<reference evidence="1" key="1">
    <citation type="submission" date="2022-03" db="EMBL/GenBank/DDBJ databases">
        <title>Identification of a novel bacterium isolated from mangrove sediments.</title>
        <authorList>
            <person name="Pan X."/>
        </authorList>
    </citation>
    <scope>NUCLEOTIDE SEQUENCE</scope>
    <source>
        <strain evidence="1">B2637</strain>
    </source>
</reference>
<organism evidence="1 2">
    <name type="scientific">Novosphingobium mangrovi</name>
    <name type="common">ex Hu et al. 2023</name>
    <dbReference type="NCBI Taxonomy" id="2930094"/>
    <lineage>
        <taxon>Bacteria</taxon>
        <taxon>Pseudomonadati</taxon>
        <taxon>Pseudomonadota</taxon>
        <taxon>Alphaproteobacteria</taxon>
        <taxon>Sphingomonadales</taxon>
        <taxon>Sphingomonadaceae</taxon>
        <taxon>Novosphingobium</taxon>
    </lineage>
</organism>
<dbReference type="RefSeq" id="WP_243796874.1">
    <property type="nucleotide sequence ID" value="NZ_JALHAT010000003.1"/>
</dbReference>
<dbReference type="EMBL" id="JALHAT010000003">
    <property type="protein sequence ID" value="MCJ1959636.1"/>
    <property type="molecule type" value="Genomic_DNA"/>
</dbReference>
<dbReference type="InterPro" id="IPR006498">
    <property type="entry name" value="Tail_tube"/>
</dbReference>
<gene>
    <name evidence="1" type="ORF">MTR65_02935</name>
</gene>
<name>A0ABT0A8Z5_9SPHN</name>
<sequence length="169" mass="18426">MGFPSKLKNMNLFGNGDSYLGIVSEVTLPTLTQTLLDWRGGGMLGPIAADMGLERLELEFKLGGLTRNALRSYGVADHAGLLTRFAGAYQDDNSGRVLAAEATIMGRYSEVDFGTAKPGDDTEHTYTVVASYYRLEVDGEEWFEIDLLGGIFRVFGQDRYAQIRAAIGA</sequence>
<dbReference type="Proteomes" id="UP001162802">
    <property type="component" value="Unassembled WGS sequence"/>
</dbReference>
<dbReference type="NCBIfam" id="TIGR01611">
    <property type="entry name" value="tail_tube"/>
    <property type="match status" value="1"/>
</dbReference>
<dbReference type="Pfam" id="PF04985">
    <property type="entry name" value="Phage_tube"/>
    <property type="match status" value="1"/>
</dbReference>
<proteinExistence type="predicted"/>
<protein>
    <submittedName>
        <fullName evidence="1">Phage major tail tube protein</fullName>
    </submittedName>
</protein>
<comment type="caution">
    <text evidence="1">The sequence shown here is derived from an EMBL/GenBank/DDBJ whole genome shotgun (WGS) entry which is preliminary data.</text>
</comment>
<evidence type="ECO:0000313" key="1">
    <source>
        <dbReference type="EMBL" id="MCJ1959636.1"/>
    </source>
</evidence>
<accession>A0ABT0A8Z5</accession>